<dbReference type="STRING" id="4536.A0A0E0ICC2"/>
<dbReference type="HOGENOM" id="CLU_1108554_0_0_1"/>
<keyword evidence="1" id="KW-0479">Metal-binding</keyword>
<reference evidence="6" key="2">
    <citation type="submission" date="2018-04" db="EMBL/GenBank/DDBJ databases">
        <title>OnivRS2 (Oryza nivara Reference Sequence Version 2).</title>
        <authorList>
            <person name="Zhang J."/>
            <person name="Kudrna D."/>
            <person name="Lee S."/>
            <person name="Talag J."/>
            <person name="Rajasekar S."/>
            <person name="Welchert J."/>
            <person name="Hsing Y.-I."/>
            <person name="Wing R.A."/>
        </authorList>
    </citation>
    <scope>NUCLEOTIDE SEQUENCE [LARGE SCALE GENOMIC DNA]</scope>
    <source>
        <strain evidence="6">SL10</strain>
    </source>
</reference>
<protein>
    <recommendedName>
        <fullName evidence="5">ZF-HD dimerization-type domain-containing protein</fullName>
    </recommendedName>
</protein>
<evidence type="ECO:0000256" key="1">
    <source>
        <dbReference type="ARBA" id="ARBA00022723"/>
    </source>
</evidence>
<evidence type="ECO:0000256" key="3">
    <source>
        <dbReference type="ARBA" id="ARBA00022833"/>
    </source>
</evidence>
<reference evidence="6" key="1">
    <citation type="submission" date="2015-04" db="UniProtKB">
        <authorList>
            <consortium name="EnsemblPlants"/>
        </authorList>
    </citation>
    <scope>IDENTIFICATION</scope>
    <source>
        <strain evidence="6">SL10</strain>
    </source>
</reference>
<dbReference type="GO" id="GO:0003700">
    <property type="term" value="F:DNA-binding transcription factor activity"/>
    <property type="evidence" value="ECO:0007669"/>
    <property type="project" value="TreeGrafter"/>
</dbReference>
<accession>A0A0E0ICC2</accession>
<keyword evidence="7" id="KW-1185">Reference proteome</keyword>
<dbReference type="eggNOG" id="ENOG502R8XM">
    <property type="taxonomic scope" value="Eukaryota"/>
</dbReference>
<sequence length="251" mass="27193">MGRFLSYAWAIIWASISWIGGPLDTGLVVWWRYREEIGQSEDATRDGNCARLPVYPRAGGTQDSAKRTASRSHHVAAVSLQRRLGEQREQEYVARATRGHRDALQRDRQITECDESGRSGSINAMMKRMVILRRCEPPPPPPPQPAAAVVAAMGGCCGRVRYGECRRNHAARMGGHAVDGCREFLAEGEEGTGGALRCAACGCHRSFHRRVVVVQQCCACDTAAAAAAAGGWEWRDCSPESSSSASSTTAS</sequence>
<dbReference type="GO" id="GO:0005634">
    <property type="term" value="C:nucleus"/>
    <property type="evidence" value="ECO:0007669"/>
    <property type="project" value="TreeGrafter"/>
</dbReference>
<organism evidence="6">
    <name type="scientific">Oryza nivara</name>
    <name type="common">Indian wild rice</name>
    <name type="synonym">Oryza sativa f. spontanea</name>
    <dbReference type="NCBI Taxonomy" id="4536"/>
    <lineage>
        <taxon>Eukaryota</taxon>
        <taxon>Viridiplantae</taxon>
        <taxon>Streptophyta</taxon>
        <taxon>Embryophyta</taxon>
        <taxon>Tracheophyta</taxon>
        <taxon>Spermatophyta</taxon>
        <taxon>Magnoliopsida</taxon>
        <taxon>Liliopsida</taxon>
        <taxon>Poales</taxon>
        <taxon>Poaceae</taxon>
        <taxon>BOP clade</taxon>
        <taxon>Oryzoideae</taxon>
        <taxon>Oryzeae</taxon>
        <taxon>Oryzinae</taxon>
        <taxon>Oryza</taxon>
    </lineage>
</organism>
<keyword evidence="2" id="KW-0863">Zinc-finger</keyword>
<dbReference type="Pfam" id="PF04770">
    <property type="entry name" value="ZF-HD_dimer"/>
    <property type="match status" value="1"/>
</dbReference>
<dbReference type="Proteomes" id="UP000006591">
    <property type="component" value="Chromosome 8"/>
</dbReference>
<dbReference type="PANTHER" id="PTHR31948:SF170">
    <property type="entry name" value="MINI ZINC FINGER PROTEIN 4"/>
    <property type="match status" value="1"/>
</dbReference>
<keyword evidence="3" id="KW-0862">Zinc</keyword>
<dbReference type="AlphaFoldDB" id="A0A0E0ICC2"/>
<evidence type="ECO:0000259" key="5">
    <source>
        <dbReference type="PROSITE" id="PS51523"/>
    </source>
</evidence>
<dbReference type="NCBIfam" id="TIGR01566">
    <property type="entry name" value="ZF_HD_prot_N"/>
    <property type="match status" value="1"/>
</dbReference>
<dbReference type="GO" id="GO:0000976">
    <property type="term" value="F:transcription cis-regulatory region binding"/>
    <property type="evidence" value="ECO:0007669"/>
    <property type="project" value="TreeGrafter"/>
</dbReference>
<evidence type="ECO:0000256" key="4">
    <source>
        <dbReference type="SAM" id="MobiDB-lite"/>
    </source>
</evidence>
<evidence type="ECO:0000256" key="2">
    <source>
        <dbReference type="ARBA" id="ARBA00022771"/>
    </source>
</evidence>
<feature type="domain" description="ZF-HD dimerization-type" evidence="5">
    <location>
        <begin position="162"/>
        <end position="211"/>
    </location>
</feature>
<proteinExistence type="predicted"/>
<dbReference type="PROSITE" id="PS51523">
    <property type="entry name" value="ZF_HD_DIMER"/>
    <property type="match status" value="1"/>
</dbReference>
<dbReference type="EnsemblPlants" id="ONIVA08G17170.1">
    <property type="protein sequence ID" value="ONIVA08G17170.1"/>
    <property type="gene ID" value="ONIVA08G17170"/>
</dbReference>
<evidence type="ECO:0000313" key="6">
    <source>
        <dbReference type="EnsemblPlants" id="ONIVA08G17170.1"/>
    </source>
</evidence>
<dbReference type="PANTHER" id="PTHR31948">
    <property type="entry name" value="ZINC-FINGER HOMEODOMAIN PROTEIN 2"/>
    <property type="match status" value="1"/>
</dbReference>
<feature type="region of interest" description="Disordered" evidence="4">
    <location>
        <begin position="42"/>
        <end position="73"/>
    </location>
</feature>
<name>A0A0E0ICC2_ORYNI</name>
<dbReference type="GO" id="GO:0008270">
    <property type="term" value="F:zinc ion binding"/>
    <property type="evidence" value="ECO:0007669"/>
    <property type="project" value="UniProtKB-KW"/>
</dbReference>
<dbReference type="InterPro" id="IPR006456">
    <property type="entry name" value="ZF_HD_homeobox_Cys/His_dimer"/>
</dbReference>
<dbReference type="Gramene" id="ONIVA08G17170.1">
    <property type="protein sequence ID" value="ONIVA08G17170.1"/>
    <property type="gene ID" value="ONIVA08G17170"/>
</dbReference>
<dbReference type="GO" id="GO:0050793">
    <property type="term" value="P:regulation of developmental process"/>
    <property type="evidence" value="ECO:0007669"/>
    <property type="project" value="TreeGrafter"/>
</dbReference>
<evidence type="ECO:0000313" key="7">
    <source>
        <dbReference type="Proteomes" id="UP000006591"/>
    </source>
</evidence>